<feature type="domain" description="2,4-diaminopentanoate dehydrogenase C-terminal" evidence="1">
    <location>
        <begin position="139"/>
        <end position="323"/>
    </location>
</feature>
<dbReference type="InterPro" id="IPR036291">
    <property type="entry name" value="NAD(P)-bd_dom_sf"/>
</dbReference>
<reference evidence="2 3" key="1">
    <citation type="submission" date="2017-04" db="EMBL/GenBank/DDBJ databases">
        <title>Draft Aigarchaeota genome from a New Zealand hot spring.</title>
        <authorList>
            <person name="Reysenbach A.-L."/>
            <person name="Donaho J.A."/>
            <person name="Gerhart J."/>
            <person name="Kelley J.F."/>
            <person name="Kouba K."/>
            <person name="Podar M."/>
            <person name="Stott M."/>
        </authorList>
    </citation>
    <scope>NUCLEOTIDE SEQUENCE [LARGE SCALE GENOMIC DNA]</scope>
    <source>
        <strain evidence="2">NZ13_MG1</strain>
    </source>
</reference>
<sequence length="335" mass="36270">MVSFVSYGLGSIGSLIASVAVTRYGYEMLGAIDVSSDVVGKDVGEVLGLSKLMGIKVESDAEKVLKHAKPDVVFHATGSYLDKVYDQISLSVTHGADVISTCETLAYPYYRYPGLTAKLDEEAKRYGVSVVGLGINPGFLMDLLPSLLTAPCINVRKIEVTRSLDASKRRKSFQKKIGLGLSQEEFERRLLSGDITCHVGFSESILLMASIMGIKLQDVTEMTEPLLAKEDVHVGGLQIKGSQVRGIVGQGIGYLDGMEFIKLKLIAAVGEEDYDEVKVYGEPNLTWRCTTGTPGDIATVAMVLNSVRRVMEARPGLLTVKDILPITCPNVSMKL</sequence>
<comment type="caution">
    <text evidence="2">The sequence shown here is derived from an EMBL/GenBank/DDBJ whole genome shotgun (WGS) entry which is preliminary data.</text>
</comment>
<protein>
    <submittedName>
        <fullName evidence="2">Dihydrodipicolinate reductase</fullName>
    </submittedName>
</protein>
<name>A0A2R7Y5W7_9ARCH</name>
<dbReference type="SUPFAM" id="SSF51735">
    <property type="entry name" value="NAD(P)-binding Rossmann-fold domains"/>
    <property type="match status" value="1"/>
</dbReference>
<accession>A0A2R7Y5W7</accession>
<gene>
    <name evidence="2" type="ORF">B9J98_03170</name>
</gene>
<evidence type="ECO:0000259" key="1">
    <source>
        <dbReference type="Pfam" id="PF19328"/>
    </source>
</evidence>
<dbReference type="EMBL" id="NDWU01000006">
    <property type="protein sequence ID" value="PUA32904.1"/>
    <property type="molecule type" value="Genomic_DNA"/>
</dbReference>
<dbReference type="AlphaFoldDB" id="A0A2R7Y5W7"/>
<organism evidence="2 3">
    <name type="scientific">Candidatus Terraquivivens tikiterensis</name>
    <dbReference type="NCBI Taxonomy" id="1980982"/>
    <lineage>
        <taxon>Archaea</taxon>
        <taxon>Nitrososphaerota</taxon>
        <taxon>Candidatus Wolframiiraptoraceae</taxon>
        <taxon>Candidatus Terraquivivens</taxon>
    </lineage>
</organism>
<dbReference type="InterPro" id="IPR045760">
    <property type="entry name" value="DAP_DH_C"/>
</dbReference>
<proteinExistence type="predicted"/>
<evidence type="ECO:0000313" key="2">
    <source>
        <dbReference type="EMBL" id="PUA32904.1"/>
    </source>
</evidence>
<evidence type="ECO:0000313" key="3">
    <source>
        <dbReference type="Proteomes" id="UP000244066"/>
    </source>
</evidence>
<dbReference type="CDD" id="cd24146">
    <property type="entry name" value="nat-AmDH_N_like"/>
    <property type="match status" value="1"/>
</dbReference>
<dbReference type="Gene3D" id="3.40.50.720">
    <property type="entry name" value="NAD(P)-binding Rossmann-like Domain"/>
    <property type="match status" value="1"/>
</dbReference>
<dbReference type="Proteomes" id="UP000244066">
    <property type="component" value="Unassembled WGS sequence"/>
</dbReference>
<dbReference type="Pfam" id="PF19328">
    <property type="entry name" value="DAP_DH_C"/>
    <property type="match status" value="1"/>
</dbReference>